<keyword evidence="3" id="KW-0732">Signal</keyword>
<evidence type="ECO:0000313" key="6">
    <source>
        <dbReference type="Proteomes" id="UP000549457"/>
    </source>
</evidence>
<feature type="domain" description="Solute-binding protein family 5" evidence="4">
    <location>
        <begin position="2"/>
        <end position="322"/>
    </location>
</feature>
<evidence type="ECO:0000256" key="3">
    <source>
        <dbReference type="ARBA" id="ARBA00022729"/>
    </source>
</evidence>
<dbReference type="InterPro" id="IPR039424">
    <property type="entry name" value="SBP_5"/>
</dbReference>
<comment type="subcellular location">
    <subcellularLocation>
        <location evidence="1">Periplasm</location>
    </subcellularLocation>
</comment>
<dbReference type="SUPFAM" id="SSF53850">
    <property type="entry name" value="Periplasmic binding protein-like II"/>
    <property type="match status" value="1"/>
</dbReference>
<dbReference type="Gene3D" id="3.40.190.10">
    <property type="entry name" value="Periplasmic binding protein-like II"/>
    <property type="match status" value="1"/>
</dbReference>
<protein>
    <submittedName>
        <fullName evidence="5">Peptide/nickel transport system substrate-binding protein</fullName>
    </submittedName>
</protein>
<organism evidence="5 6">
    <name type="scientific">Amaricoccus macauensis</name>
    <dbReference type="NCBI Taxonomy" id="57001"/>
    <lineage>
        <taxon>Bacteria</taxon>
        <taxon>Pseudomonadati</taxon>
        <taxon>Pseudomonadota</taxon>
        <taxon>Alphaproteobacteria</taxon>
        <taxon>Rhodobacterales</taxon>
        <taxon>Paracoccaceae</taxon>
        <taxon>Amaricoccus</taxon>
    </lineage>
</organism>
<sequence>MKFHEGGDFTAEDVAFTFDAQGITGDGSGALFPEKVIAAARNIFSTLDRVEVVDAHTVRLVARTPDIVLEQRLARQAMEIHSKQAFLKAADYAAYSRAPVGTGPFRVREFDADRHLILDAHADYWGGLPNTDRVTFRVVPETSSRVNGLLNDEFDLITNLPPDQVDIVGQNAGLETLGDVIDGQLFLQLVKNDKPLADPRIRQAISHAIDRQLIVDTLWAGRTIVPQGRQFKSYGDMFIEDWQNPAYDPEKARALLAEAGYAGEPIPFRVQNDYYPMQVATAQVLVDMLSQVGLNVEIQMVESGAKMQDKATPRGMREWSNAAQFGDPIGSLLVQQGKGGLVRVNDEWSNDQFDAKSEILVSGTDPAARKAAFRRMLGIVEVEDPSYVMLHQLASFYATRGGFEWQPGTGRALDFRADNLIFKSLDRWRTE</sequence>
<dbReference type="InterPro" id="IPR030678">
    <property type="entry name" value="Peptide/Ni-bd"/>
</dbReference>
<dbReference type="PANTHER" id="PTHR30290">
    <property type="entry name" value="PERIPLASMIC BINDING COMPONENT OF ABC TRANSPORTER"/>
    <property type="match status" value="1"/>
</dbReference>
<dbReference type="GO" id="GO:0043190">
    <property type="term" value="C:ATP-binding cassette (ABC) transporter complex"/>
    <property type="evidence" value="ECO:0007669"/>
    <property type="project" value="InterPro"/>
</dbReference>
<keyword evidence="6" id="KW-1185">Reference proteome</keyword>
<dbReference type="PIRSF" id="PIRSF002741">
    <property type="entry name" value="MppA"/>
    <property type="match status" value="1"/>
</dbReference>
<dbReference type="Gene3D" id="3.10.105.10">
    <property type="entry name" value="Dipeptide-binding Protein, Domain 3"/>
    <property type="match status" value="1"/>
</dbReference>
<dbReference type="Pfam" id="PF00496">
    <property type="entry name" value="SBP_bac_5"/>
    <property type="match status" value="1"/>
</dbReference>
<evidence type="ECO:0000256" key="2">
    <source>
        <dbReference type="ARBA" id="ARBA00005695"/>
    </source>
</evidence>
<proteinExistence type="inferred from homology"/>
<accession>A0A840SJ13</accession>
<gene>
    <name evidence="5" type="ORF">HNP73_001803</name>
</gene>
<dbReference type="InterPro" id="IPR000914">
    <property type="entry name" value="SBP_5_dom"/>
</dbReference>
<evidence type="ECO:0000259" key="4">
    <source>
        <dbReference type="Pfam" id="PF00496"/>
    </source>
</evidence>
<dbReference type="PANTHER" id="PTHR30290:SF38">
    <property type="entry name" value="D,D-DIPEPTIDE-BINDING PERIPLASMIC PROTEIN DDPA-RELATED"/>
    <property type="match status" value="1"/>
</dbReference>
<reference evidence="5 6" key="1">
    <citation type="submission" date="2020-08" db="EMBL/GenBank/DDBJ databases">
        <title>Genomic Encyclopedia of Type Strains, Phase IV (KMG-IV): sequencing the most valuable type-strain genomes for metagenomic binning, comparative biology and taxonomic classification.</title>
        <authorList>
            <person name="Goeker M."/>
        </authorList>
    </citation>
    <scope>NUCLEOTIDE SEQUENCE [LARGE SCALE GENOMIC DNA]</scope>
    <source>
        <strain evidence="5 6">DSM 101730</strain>
    </source>
</reference>
<dbReference type="GO" id="GO:1904680">
    <property type="term" value="F:peptide transmembrane transporter activity"/>
    <property type="evidence" value="ECO:0007669"/>
    <property type="project" value="TreeGrafter"/>
</dbReference>
<dbReference type="Gene3D" id="3.90.76.10">
    <property type="entry name" value="Dipeptide-binding Protein, Domain 1"/>
    <property type="match status" value="1"/>
</dbReference>
<dbReference type="Proteomes" id="UP000549457">
    <property type="component" value="Unassembled WGS sequence"/>
</dbReference>
<dbReference type="GO" id="GO:0030288">
    <property type="term" value="C:outer membrane-bounded periplasmic space"/>
    <property type="evidence" value="ECO:0007669"/>
    <property type="project" value="UniProtKB-ARBA"/>
</dbReference>
<dbReference type="GO" id="GO:0015833">
    <property type="term" value="P:peptide transport"/>
    <property type="evidence" value="ECO:0007669"/>
    <property type="project" value="TreeGrafter"/>
</dbReference>
<dbReference type="EMBL" id="JACHFM010000002">
    <property type="protein sequence ID" value="MBB5221867.1"/>
    <property type="molecule type" value="Genomic_DNA"/>
</dbReference>
<dbReference type="AlphaFoldDB" id="A0A840SJ13"/>
<evidence type="ECO:0000256" key="1">
    <source>
        <dbReference type="ARBA" id="ARBA00004418"/>
    </source>
</evidence>
<evidence type="ECO:0000313" key="5">
    <source>
        <dbReference type="EMBL" id="MBB5221867.1"/>
    </source>
</evidence>
<comment type="caution">
    <text evidence="5">The sequence shown here is derived from an EMBL/GenBank/DDBJ whole genome shotgun (WGS) entry which is preliminary data.</text>
</comment>
<comment type="similarity">
    <text evidence="2">Belongs to the bacterial solute-binding protein 5 family.</text>
</comment>
<name>A0A840SJ13_9RHOB</name>